<comment type="caution">
    <text evidence="2">The sequence shown here is derived from an EMBL/GenBank/DDBJ whole genome shotgun (WGS) entry which is preliminary data.</text>
</comment>
<accession>A0A927N977</accession>
<dbReference type="EMBL" id="JADBEM010000001">
    <property type="protein sequence ID" value="MBE1610675.1"/>
    <property type="molecule type" value="Genomic_DNA"/>
</dbReference>
<name>A0A927N977_9ACTN</name>
<evidence type="ECO:0000256" key="1">
    <source>
        <dbReference type="SAM" id="MobiDB-lite"/>
    </source>
</evidence>
<evidence type="ECO:0000313" key="3">
    <source>
        <dbReference type="Proteomes" id="UP000638648"/>
    </source>
</evidence>
<protein>
    <submittedName>
        <fullName evidence="2">Uncharacterized protein</fullName>
    </submittedName>
</protein>
<evidence type="ECO:0000313" key="2">
    <source>
        <dbReference type="EMBL" id="MBE1610675.1"/>
    </source>
</evidence>
<keyword evidence="3" id="KW-1185">Reference proteome</keyword>
<feature type="region of interest" description="Disordered" evidence="1">
    <location>
        <begin position="124"/>
        <end position="164"/>
    </location>
</feature>
<reference evidence="2" key="1">
    <citation type="submission" date="2020-10" db="EMBL/GenBank/DDBJ databases">
        <title>Sequencing the genomes of 1000 actinobacteria strains.</title>
        <authorList>
            <person name="Klenk H.-P."/>
        </authorList>
    </citation>
    <scope>NUCLEOTIDE SEQUENCE</scope>
    <source>
        <strain evidence="2">DSM 45354</strain>
    </source>
</reference>
<dbReference type="AlphaFoldDB" id="A0A927N977"/>
<sequence length="164" mass="18031">MTVELRGPRLDRIVLDGAFNASARRVGLRRRPVLTLGVPLWNILDPQERVDLRRAEDRQLRIDETHPPTHLRWKLVAERPRHVSARVVLGAAESRAIDAELAPGYAEIAQQVRAQVLDRLGRASSVDGAGQGRGSPSRCRTRSGPSASTRVGSLGPRSAPTSRR</sequence>
<organism evidence="2 3">
    <name type="scientific">Actinopolymorpha pittospori</name>
    <dbReference type="NCBI Taxonomy" id="648752"/>
    <lineage>
        <taxon>Bacteria</taxon>
        <taxon>Bacillati</taxon>
        <taxon>Actinomycetota</taxon>
        <taxon>Actinomycetes</taxon>
        <taxon>Propionibacteriales</taxon>
        <taxon>Actinopolymorphaceae</taxon>
        <taxon>Actinopolymorpha</taxon>
    </lineage>
</organism>
<gene>
    <name evidence="2" type="ORF">HEB94_007523</name>
</gene>
<proteinExistence type="predicted"/>
<dbReference type="Proteomes" id="UP000638648">
    <property type="component" value="Unassembled WGS sequence"/>
</dbReference>
<dbReference type="RefSeq" id="WP_192754008.1">
    <property type="nucleotide sequence ID" value="NZ_BAABJL010000095.1"/>
</dbReference>